<keyword evidence="11" id="KW-1185">Reference proteome</keyword>
<dbReference type="PANTHER" id="PTHR12002">
    <property type="entry name" value="CLAUDIN"/>
    <property type="match status" value="1"/>
</dbReference>
<evidence type="ECO:0000256" key="7">
    <source>
        <dbReference type="ARBA" id="ARBA00023136"/>
    </source>
</evidence>
<dbReference type="InterPro" id="IPR017974">
    <property type="entry name" value="Claudin_CS"/>
</dbReference>
<dbReference type="Pfam" id="PF00822">
    <property type="entry name" value="PMP22_Claudin"/>
    <property type="match status" value="1"/>
</dbReference>
<evidence type="ECO:0000256" key="1">
    <source>
        <dbReference type="ARBA" id="ARBA00008295"/>
    </source>
</evidence>
<feature type="transmembrane region" description="Helical" evidence="8">
    <location>
        <begin position="110"/>
        <end position="133"/>
    </location>
</feature>
<accession>A0A3P9B2C6</accession>
<feature type="signal peptide" evidence="9">
    <location>
        <begin position="1"/>
        <end position="20"/>
    </location>
</feature>
<evidence type="ECO:0000256" key="8">
    <source>
        <dbReference type="RuleBase" id="RU060637"/>
    </source>
</evidence>
<dbReference type="AlphaFoldDB" id="A0A3P9B2C6"/>
<dbReference type="InterPro" id="IPR006187">
    <property type="entry name" value="Claudin"/>
</dbReference>
<keyword evidence="3 8" id="KW-1003">Cell membrane</keyword>
<keyword evidence="4 8" id="KW-0812">Transmembrane</keyword>
<dbReference type="STRING" id="106582.ENSMZEP00005004056"/>
<feature type="transmembrane region" description="Helical" evidence="8">
    <location>
        <begin position="153"/>
        <end position="171"/>
    </location>
</feature>
<keyword evidence="7 8" id="KW-0472">Membrane</keyword>
<keyword evidence="6 8" id="KW-1133">Transmembrane helix</keyword>
<dbReference type="PRINTS" id="PR01077">
    <property type="entry name" value="CLAUDIN"/>
</dbReference>
<reference evidence="10" key="3">
    <citation type="submission" date="2025-09" db="UniProtKB">
        <authorList>
            <consortium name="Ensembl"/>
        </authorList>
    </citation>
    <scope>IDENTIFICATION</scope>
</reference>
<evidence type="ECO:0000313" key="10">
    <source>
        <dbReference type="Ensembl" id="ENSMZEP00005004056.1"/>
    </source>
</evidence>
<evidence type="ECO:0000256" key="5">
    <source>
        <dbReference type="ARBA" id="ARBA00022949"/>
    </source>
</evidence>
<comment type="similarity">
    <text evidence="1 8">Belongs to the claudin family.</text>
</comment>
<keyword evidence="5 8" id="KW-0965">Cell junction</keyword>
<dbReference type="GeneID" id="101479976"/>
<feature type="chain" id="PRO_5018230264" description="Claudin" evidence="9">
    <location>
        <begin position="21"/>
        <end position="201"/>
    </location>
</feature>
<dbReference type="GO" id="GO:0005886">
    <property type="term" value="C:plasma membrane"/>
    <property type="evidence" value="ECO:0007669"/>
    <property type="project" value="UniProtKB-SubCell"/>
</dbReference>
<dbReference type="OrthoDB" id="8928700at2759"/>
<dbReference type="KEGG" id="mze:101479976"/>
<dbReference type="InterPro" id="IPR004031">
    <property type="entry name" value="PMP22/EMP/MP20/Claudin"/>
</dbReference>
<reference evidence="10 11" key="1">
    <citation type="journal article" date="2014" name="Nature">
        <title>The genomic substrate for adaptive radiation in African cichlid fish.</title>
        <authorList>
            <person name="Brawand D."/>
            <person name="Wagner C.E."/>
            <person name="Li Y.I."/>
            <person name="Malinsky M."/>
            <person name="Keller I."/>
            <person name="Fan S."/>
            <person name="Simakov O."/>
            <person name="Ng A.Y."/>
            <person name="Lim Z.W."/>
            <person name="Bezault E."/>
            <person name="Turner-Maier J."/>
            <person name="Johnson J."/>
            <person name="Alcazar R."/>
            <person name="Noh H.J."/>
            <person name="Russell P."/>
            <person name="Aken B."/>
            <person name="Alfoldi J."/>
            <person name="Amemiya C."/>
            <person name="Azzouzi N."/>
            <person name="Baroiller J.F."/>
            <person name="Barloy-Hubler F."/>
            <person name="Berlin A."/>
            <person name="Bloomquist R."/>
            <person name="Carleton K.L."/>
            <person name="Conte M.A."/>
            <person name="D'Cotta H."/>
            <person name="Eshel O."/>
            <person name="Gaffney L."/>
            <person name="Galibert F."/>
            <person name="Gante H.F."/>
            <person name="Gnerre S."/>
            <person name="Greuter L."/>
            <person name="Guyon R."/>
            <person name="Haddad N.S."/>
            <person name="Haerty W."/>
            <person name="Harris R.M."/>
            <person name="Hofmann H.A."/>
            <person name="Hourlier T."/>
            <person name="Hulata G."/>
            <person name="Jaffe D.B."/>
            <person name="Lara M."/>
            <person name="Lee A.P."/>
            <person name="MacCallum I."/>
            <person name="Mwaiko S."/>
            <person name="Nikaido M."/>
            <person name="Nishihara H."/>
            <person name="Ozouf-Costaz C."/>
            <person name="Penman D.J."/>
            <person name="Przybylski D."/>
            <person name="Rakotomanga M."/>
            <person name="Renn S.C.P."/>
            <person name="Ribeiro F.J."/>
            <person name="Ron M."/>
            <person name="Salzburger W."/>
            <person name="Sanchez-Pulido L."/>
            <person name="Santos M.E."/>
            <person name="Searle S."/>
            <person name="Sharpe T."/>
            <person name="Swofford R."/>
            <person name="Tan F.J."/>
            <person name="Williams L."/>
            <person name="Young S."/>
            <person name="Yin S."/>
            <person name="Okada N."/>
            <person name="Kocher T.D."/>
            <person name="Miska E.A."/>
            <person name="Lander E.S."/>
            <person name="Venkatesh B."/>
            <person name="Fernald R.D."/>
            <person name="Meyer A."/>
            <person name="Ponting C.P."/>
            <person name="Streelman J.T."/>
            <person name="Lindblad-Toh K."/>
            <person name="Seehausen O."/>
            <person name="Di Palma F."/>
        </authorList>
    </citation>
    <scope>NUCLEOTIDE SEQUENCE</scope>
</reference>
<keyword evidence="9" id="KW-0732">Signal</keyword>
<evidence type="ECO:0000256" key="2">
    <source>
        <dbReference type="ARBA" id="ARBA00022427"/>
    </source>
</evidence>
<sequence length="201" mass="21790">MAASGLQLLGFFLSLVGVAATVAATVMVDWKKLVQGKHRSYEGLWMSCAGVQDRMTCEIYQSILKMPTEIQVTRAVLPVSLLLSALAVLISTVGMKCTHFMDGVPKSKSMIAMIGGITFILSGVLTIIITSWFVNMVLSYSGHKLFRPEFGNAVFVSWVGGLLTAAGGAFLSCRRCWRTNPPVSMSSSHFLSTNHSKSNYV</sequence>
<comment type="caution">
    <text evidence="8">Lacks conserved residue(s) required for the propagation of feature annotation.</text>
</comment>
<reference evidence="10" key="2">
    <citation type="submission" date="2025-08" db="UniProtKB">
        <authorList>
            <consortium name="Ensembl"/>
        </authorList>
    </citation>
    <scope>IDENTIFICATION</scope>
</reference>
<protein>
    <recommendedName>
        <fullName evidence="8">Claudin</fullName>
    </recommendedName>
</protein>
<dbReference type="Ensembl" id="ENSMZET00005004222.1">
    <property type="protein sequence ID" value="ENSMZEP00005004056.1"/>
    <property type="gene ID" value="ENSMZEG00005003137.1"/>
</dbReference>
<evidence type="ECO:0000256" key="9">
    <source>
        <dbReference type="SAM" id="SignalP"/>
    </source>
</evidence>
<comment type="function">
    <text evidence="8">Claudins function as major constituents of the tight junction complexes that regulate the permeability of epithelia.</text>
</comment>
<organism evidence="10 11">
    <name type="scientific">Maylandia zebra</name>
    <name type="common">zebra mbuna</name>
    <dbReference type="NCBI Taxonomy" id="106582"/>
    <lineage>
        <taxon>Eukaryota</taxon>
        <taxon>Metazoa</taxon>
        <taxon>Chordata</taxon>
        <taxon>Craniata</taxon>
        <taxon>Vertebrata</taxon>
        <taxon>Euteleostomi</taxon>
        <taxon>Actinopterygii</taxon>
        <taxon>Neopterygii</taxon>
        <taxon>Teleostei</taxon>
        <taxon>Neoteleostei</taxon>
        <taxon>Acanthomorphata</taxon>
        <taxon>Ovalentaria</taxon>
        <taxon>Cichlomorphae</taxon>
        <taxon>Cichliformes</taxon>
        <taxon>Cichlidae</taxon>
        <taxon>African cichlids</taxon>
        <taxon>Pseudocrenilabrinae</taxon>
        <taxon>Haplochromini</taxon>
        <taxon>Maylandia</taxon>
        <taxon>Maylandia zebra complex</taxon>
    </lineage>
</organism>
<dbReference type="Gene3D" id="1.20.140.150">
    <property type="match status" value="1"/>
</dbReference>
<keyword evidence="2 8" id="KW-0796">Tight junction</keyword>
<evidence type="ECO:0000256" key="6">
    <source>
        <dbReference type="ARBA" id="ARBA00022989"/>
    </source>
</evidence>
<dbReference type="Proteomes" id="UP000265160">
    <property type="component" value="LG23"/>
</dbReference>
<dbReference type="GO" id="GO:0005198">
    <property type="term" value="F:structural molecule activity"/>
    <property type="evidence" value="ECO:0007669"/>
    <property type="project" value="InterPro"/>
</dbReference>
<proteinExistence type="inferred from homology"/>
<evidence type="ECO:0000256" key="3">
    <source>
        <dbReference type="ARBA" id="ARBA00022475"/>
    </source>
</evidence>
<comment type="subcellular location">
    <subcellularLocation>
        <location evidence="8">Cell junction</location>
        <location evidence="8">Tight junction</location>
    </subcellularLocation>
    <subcellularLocation>
        <location evidence="8">Cell membrane</location>
        <topology evidence="8">Multi-pass membrane protein</topology>
    </subcellularLocation>
</comment>
<evidence type="ECO:0000313" key="11">
    <source>
        <dbReference type="Proteomes" id="UP000265160"/>
    </source>
</evidence>
<name>A0A3P9B2C6_9CICH</name>
<feature type="transmembrane region" description="Helical" evidence="8">
    <location>
        <begin position="75"/>
        <end position="98"/>
    </location>
</feature>
<dbReference type="RefSeq" id="XP_004570278.1">
    <property type="nucleotide sequence ID" value="XM_004570221.3"/>
</dbReference>
<dbReference type="GeneTree" id="ENSGT00940000155387"/>
<dbReference type="PROSITE" id="PS01346">
    <property type="entry name" value="CLAUDIN"/>
    <property type="match status" value="1"/>
</dbReference>
<dbReference type="GO" id="GO:0005923">
    <property type="term" value="C:bicellular tight junction"/>
    <property type="evidence" value="ECO:0007669"/>
    <property type="project" value="UniProtKB-SubCell"/>
</dbReference>
<evidence type="ECO:0000256" key="4">
    <source>
        <dbReference type="ARBA" id="ARBA00022692"/>
    </source>
</evidence>